<dbReference type="InterPro" id="IPR058676">
    <property type="entry name" value="YuzK"/>
</dbReference>
<reference evidence="1 2" key="1">
    <citation type="submission" date="2016-11" db="EMBL/GenBank/DDBJ databases">
        <authorList>
            <person name="Jaros S."/>
            <person name="Januszkiewicz K."/>
            <person name="Wedrychowicz H."/>
        </authorList>
    </citation>
    <scope>NUCLEOTIDE SEQUENCE [LARGE SCALE GENOMIC DNA]</scope>
    <source>
        <strain evidence="1 2">IBRC-M 10683</strain>
    </source>
</reference>
<protein>
    <submittedName>
        <fullName evidence="1">Uncharacterized protein</fullName>
    </submittedName>
</protein>
<dbReference type="AlphaFoldDB" id="A0A1M5JND3"/>
<dbReference type="EMBL" id="FQVW01000032">
    <property type="protein sequence ID" value="SHG41759.1"/>
    <property type="molecule type" value="Genomic_DNA"/>
</dbReference>
<keyword evidence="2" id="KW-1185">Reference proteome</keyword>
<dbReference type="STRING" id="930117.SAMN05216225_103212"/>
<organism evidence="1 2">
    <name type="scientific">Ornithinibacillus halophilus</name>
    <dbReference type="NCBI Taxonomy" id="930117"/>
    <lineage>
        <taxon>Bacteria</taxon>
        <taxon>Bacillati</taxon>
        <taxon>Bacillota</taxon>
        <taxon>Bacilli</taxon>
        <taxon>Bacillales</taxon>
        <taxon>Bacillaceae</taxon>
        <taxon>Ornithinibacillus</taxon>
    </lineage>
</organism>
<dbReference type="Proteomes" id="UP000183988">
    <property type="component" value="Unassembled WGS sequence"/>
</dbReference>
<dbReference type="Pfam" id="PF26149">
    <property type="entry name" value="YuzK"/>
    <property type="match status" value="1"/>
</dbReference>
<name>A0A1M5JND3_9BACI</name>
<sequence length="46" mass="5820">MHKSHKIGYEEYGRRLEKRMLVEKRRHKEYEKCKYMAAELDNQLHR</sequence>
<gene>
    <name evidence="1" type="ORF">SAMN05216225_103212</name>
</gene>
<proteinExistence type="predicted"/>
<accession>A0A1M5JND3</accession>
<evidence type="ECO:0000313" key="2">
    <source>
        <dbReference type="Proteomes" id="UP000183988"/>
    </source>
</evidence>
<evidence type="ECO:0000313" key="1">
    <source>
        <dbReference type="EMBL" id="SHG41759.1"/>
    </source>
</evidence>